<proteinExistence type="predicted"/>
<dbReference type="EMBL" id="LOPU01000004">
    <property type="protein sequence ID" value="KTG11460.1"/>
    <property type="molecule type" value="Genomic_DNA"/>
</dbReference>
<feature type="modified residue" description="N6-(pyridoxal phosphate)lysine" evidence="6">
    <location>
        <position position="58"/>
    </location>
</feature>
<evidence type="ECO:0000256" key="6">
    <source>
        <dbReference type="PIRSR" id="PIRSR600183-50"/>
    </source>
</evidence>
<feature type="compositionally biased region" description="Basic and acidic residues" evidence="8">
    <location>
        <begin position="395"/>
        <end position="408"/>
    </location>
</feature>
<dbReference type="CDD" id="cd06828">
    <property type="entry name" value="PLPDE_III_DapDC"/>
    <property type="match status" value="1"/>
</dbReference>
<keyword evidence="7" id="KW-0457">Lysine biosynthesis</keyword>
<dbReference type="PRINTS" id="PR01179">
    <property type="entry name" value="ODADCRBXLASE"/>
</dbReference>
<dbReference type="PROSITE" id="PS00878">
    <property type="entry name" value="ODR_DC_2_1"/>
    <property type="match status" value="1"/>
</dbReference>
<protein>
    <recommendedName>
        <fullName evidence="5 7">Diaminopimelate decarboxylase</fullName>
        <ecNumber evidence="5 7">4.1.1.20</ecNumber>
    </recommendedName>
</protein>
<sequence>MDLSARAVRLQSYEDELVKRYGTPSYVFFEEDIRQNYRDLRNSLNRHYPDSQIYFAVKSNFLLGVLSILRDEGCGAEAYARGELQAALTAGFNSEDILLTGLNRREADLEQAFETGVPRYLIDNTQELQRVATAAEHADTTADVLIRVNPAMEVPTHPEVATATRESKFGLDIASGKAMDVARDVCEQEMLNLVGVQLHVGSQVRGVEPYRVAARELIGFASRVQKETGTEISVLDLGGGFPVPYDESVVDSEEIIAAFSETIKSEVEEYGLSRPTVFVEPGRRLIGNAGTLVAEVGVIKATPETQFAVLDAGTNAVSSYWPYPIYSLTEGAATESYDVAGPLCYTGDVIQEDVSLPELSVGDKIAVDRIGAYSLGSASHTNAEPKPGVVLVREDGSLEELRPQETPKDVFGNNQIPSDLQ</sequence>
<dbReference type="AlphaFoldDB" id="A0A0W1RFL6"/>
<dbReference type="InterPro" id="IPR009006">
    <property type="entry name" value="Ala_racemase/Decarboxylase_C"/>
</dbReference>
<evidence type="ECO:0000256" key="8">
    <source>
        <dbReference type="SAM" id="MobiDB-lite"/>
    </source>
</evidence>
<dbReference type="RefSeq" id="WP_058580194.1">
    <property type="nucleotide sequence ID" value="NZ_LOPU01000004.1"/>
</dbReference>
<dbReference type="InterPro" id="IPR022653">
    <property type="entry name" value="De-COase2_pyr-phos_BS"/>
</dbReference>
<keyword evidence="2 7" id="KW-0210">Decarboxylase</keyword>
<name>A0A0W1RFL6_9EURY</name>
<keyword evidence="7" id="KW-0028">Amino-acid biosynthesis</keyword>
<feature type="compositionally biased region" description="Polar residues" evidence="8">
    <location>
        <begin position="412"/>
        <end position="421"/>
    </location>
</feature>
<evidence type="ECO:0000259" key="9">
    <source>
        <dbReference type="Pfam" id="PF02784"/>
    </source>
</evidence>
<comment type="catalytic activity">
    <reaction evidence="7">
        <text>meso-2,6-diaminopimelate + H(+) = L-lysine + CO2</text>
        <dbReference type="Rhea" id="RHEA:15101"/>
        <dbReference type="ChEBI" id="CHEBI:15378"/>
        <dbReference type="ChEBI" id="CHEBI:16526"/>
        <dbReference type="ChEBI" id="CHEBI:32551"/>
        <dbReference type="ChEBI" id="CHEBI:57791"/>
        <dbReference type="EC" id="4.1.1.20"/>
    </reaction>
</comment>
<comment type="pathway">
    <text evidence="7">Amino-acid biosynthesis; L-lysine biosynthesis via DAP pathway; L-lysine from DL-2,6-diaminopimelate: step 1/1.</text>
</comment>
<dbReference type="GO" id="GO:0009089">
    <property type="term" value="P:lysine biosynthetic process via diaminopimelate"/>
    <property type="evidence" value="ECO:0007669"/>
    <property type="project" value="UniProtKB-UniRule"/>
</dbReference>
<feature type="region of interest" description="Disordered" evidence="8">
    <location>
        <begin position="395"/>
        <end position="421"/>
    </location>
</feature>
<reference evidence="10 11" key="1">
    <citation type="submission" date="2015-12" db="EMBL/GenBank/DDBJ databases">
        <title>Haloprofundus marisrubri gen. nov., sp. nov., an extremely halophilic archaeon isolated from the Discovery deep brine-seawater interface in the Red Sea.</title>
        <authorList>
            <person name="Zhang G."/>
            <person name="Stingl U."/>
            <person name="Rashid M."/>
        </authorList>
    </citation>
    <scope>NUCLEOTIDE SEQUENCE [LARGE SCALE GENOMIC DNA]</scope>
    <source>
        <strain evidence="10 11">SB9</strain>
    </source>
</reference>
<dbReference type="GO" id="GO:0008836">
    <property type="term" value="F:diaminopimelate decarboxylase activity"/>
    <property type="evidence" value="ECO:0007669"/>
    <property type="project" value="UniProtKB-UniRule"/>
</dbReference>
<dbReference type="STRING" id="1514971.AUR64_04185"/>
<dbReference type="Proteomes" id="UP000054387">
    <property type="component" value="Unassembled WGS sequence"/>
</dbReference>
<evidence type="ECO:0000256" key="7">
    <source>
        <dbReference type="RuleBase" id="RU003738"/>
    </source>
</evidence>
<dbReference type="PANTHER" id="PTHR43727">
    <property type="entry name" value="DIAMINOPIMELATE DECARBOXYLASE"/>
    <property type="match status" value="1"/>
</dbReference>
<accession>A0A0W1RFL6</accession>
<dbReference type="SUPFAM" id="SSF50621">
    <property type="entry name" value="Alanine racemase C-terminal domain-like"/>
    <property type="match status" value="1"/>
</dbReference>
<dbReference type="InterPro" id="IPR029066">
    <property type="entry name" value="PLP-binding_barrel"/>
</dbReference>
<comment type="cofactor">
    <cofactor evidence="1 6 7">
        <name>pyridoxal 5'-phosphate</name>
        <dbReference type="ChEBI" id="CHEBI:597326"/>
    </cofactor>
</comment>
<dbReference type="Gene3D" id="3.20.20.10">
    <property type="entry name" value="Alanine racemase"/>
    <property type="match status" value="1"/>
</dbReference>
<dbReference type="PROSITE" id="PS00879">
    <property type="entry name" value="ODR_DC_2_2"/>
    <property type="match status" value="1"/>
</dbReference>
<evidence type="ECO:0000256" key="2">
    <source>
        <dbReference type="ARBA" id="ARBA00022793"/>
    </source>
</evidence>
<dbReference type="InterPro" id="IPR000183">
    <property type="entry name" value="Orn/DAP/Arg_de-COase"/>
</dbReference>
<organism evidence="10 11">
    <name type="scientific">Haloprofundus marisrubri</name>
    <dbReference type="NCBI Taxonomy" id="1514971"/>
    <lineage>
        <taxon>Archaea</taxon>
        <taxon>Methanobacteriati</taxon>
        <taxon>Methanobacteriota</taxon>
        <taxon>Stenosarchaea group</taxon>
        <taxon>Halobacteria</taxon>
        <taxon>Halobacteriales</taxon>
        <taxon>Haloferacaceae</taxon>
        <taxon>Haloprofundus</taxon>
    </lineage>
</organism>
<evidence type="ECO:0000256" key="5">
    <source>
        <dbReference type="NCBIfam" id="TIGR01048"/>
    </source>
</evidence>
<dbReference type="Pfam" id="PF02784">
    <property type="entry name" value="Orn_Arg_deC_N"/>
    <property type="match status" value="1"/>
</dbReference>
<feature type="active site" description="Proton donor" evidence="6">
    <location>
        <position position="344"/>
    </location>
</feature>
<evidence type="ECO:0000313" key="10">
    <source>
        <dbReference type="EMBL" id="KTG11460.1"/>
    </source>
</evidence>
<dbReference type="OrthoDB" id="18565at2157"/>
<evidence type="ECO:0000256" key="3">
    <source>
        <dbReference type="ARBA" id="ARBA00022898"/>
    </source>
</evidence>
<keyword evidence="4 7" id="KW-0456">Lyase</keyword>
<evidence type="ECO:0000256" key="4">
    <source>
        <dbReference type="ARBA" id="ARBA00023239"/>
    </source>
</evidence>
<dbReference type="PRINTS" id="PR01181">
    <property type="entry name" value="DAPDCRBXLASE"/>
</dbReference>
<gene>
    <name evidence="10" type="ORF">AUR64_04185</name>
</gene>
<dbReference type="Gene3D" id="2.40.37.10">
    <property type="entry name" value="Lyase, Ornithine Decarboxylase, Chain A, domain 1"/>
    <property type="match status" value="1"/>
</dbReference>
<keyword evidence="3 6" id="KW-0663">Pyridoxal phosphate</keyword>
<dbReference type="InterPro" id="IPR002986">
    <property type="entry name" value="DAP_deCOOHase_LysA"/>
</dbReference>
<dbReference type="InterPro" id="IPR022657">
    <property type="entry name" value="De-COase2_CS"/>
</dbReference>
<keyword evidence="11" id="KW-1185">Reference proteome</keyword>
<dbReference type="UniPathway" id="UPA00034">
    <property type="reaction ID" value="UER00027"/>
</dbReference>
<comment type="caution">
    <text evidence="10">The sequence shown here is derived from an EMBL/GenBank/DDBJ whole genome shotgun (WGS) entry which is preliminary data.</text>
</comment>
<feature type="domain" description="Orn/DAP/Arg decarboxylase 2 N-terminal" evidence="9">
    <location>
        <begin position="33"/>
        <end position="285"/>
    </location>
</feature>
<dbReference type="FunFam" id="3.20.20.10:FF:000003">
    <property type="entry name" value="Diaminopimelate decarboxylase"/>
    <property type="match status" value="1"/>
</dbReference>
<dbReference type="SUPFAM" id="SSF51419">
    <property type="entry name" value="PLP-binding barrel"/>
    <property type="match status" value="1"/>
</dbReference>
<evidence type="ECO:0000256" key="1">
    <source>
        <dbReference type="ARBA" id="ARBA00001933"/>
    </source>
</evidence>
<evidence type="ECO:0000313" key="11">
    <source>
        <dbReference type="Proteomes" id="UP000054387"/>
    </source>
</evidence>
<dbReference type="InterPro" id="IPR022644">
    <property type="entry name" value="De-COase2_N"/>
</dbReference>
<dbReference type="PANTHER" id="PTHR43727:SF2">
    <property type="entry name" value="GROUP IV DECARBOXYLASE"/>
    <property type="match status" value="1"/>
</dbReference>
<dbReference type="NCBIfam" id="TIGR01048">
    <property type="entry name" value="lysA"/>
    <property type="match status" value="1"/>
</dbReference>
<dbReference type="EC" id="4.1.1.20" evidence="5 7"/>